<dbReference type="InterPro" id="IPR007813">
    <property type="entry name" value="PilN"/>
</dbReference>
<comment type="caution">
    <text evidence="2">The sequence shown here is derived from an EMBL/GenBank/DDBJ whole genome shotgun (WGS) entry which is preliminary data.</text>
</comment>
<dbReference type="EMBL" id="JACSQI010000009">
    <property type="protein sequence ID" value="MBD7974249.1"/>
    <property type="molecule type" value="Genomic_DNA"/>
</dbReference>
<dbReference type="RefSeq" id="WP_191775112.1">
    <property type="nucleotide sequence ID" value="NZ_JACSQI010000009.1"/>
</dbReference>
<evidence type="ECO:0000313" key="2">
    <source>
        <dbReference type="EMBL" id="MBD7974249.1"/>
    </source>
</evidence>
<keyword evidence="1" id="KW-0472">Membrane</keyword>
<evidence type="ECO:0000256" key="1">
    <source>
        <dbReference type="SAM" id="Phobius"/>
    </source>
</evidence>
<protein>
    <submittedName>
        <fullName evidence="2">PilN domain-containing protein</fullName>
    </submittedName>
</protein>
<dbReference type="Proteomes" id="UP000605603">
    <property type="component" value="Unassembled WGS sequence"/>
</dbReference>
<organism evidence="2 3">
    <name type="scientific">Escherichia whittamii</name>
    <dbReference type="NCBI Taxonomy" id="2762229"/>
    <lineage>
        <taxon>Bacteria</taxon>
        <taxon>Pseudomonadati</taxon>
        <taxon>Pseudomonadota</taxon>
        <taxon>Gammaproteobacteria</taxon>
        <taxon>Enterobacterales</taxon>
        <taxon>Enterobacteriaceae</taxon>
        <taxon>Escherichia</taxon>
    </lineage>
</organism>
<dbReference type="InterPro" id="IPR052534">
    <property type="entry name" value="Extracell_DNA_Util/SecSys_Comp"/>
</dbReference>
<dbReference type="PANTHER" id="PTHR40278:SF1">
    <property type="entry name" value="DNA UTILIZATION PROTEIN HOFN"/>
    <property type="match status" value="1"/>
</dbReference>
<keyword evidence="1" id="KW-1133">Transmembrane helix</keyword>
<dbReference type="PANTHER" id="PTHR40278">
    <property type="entry name" value="DNA UTILIZATION PROTEIN HOFN"/>
    <property type="match status" value="1"/>
</dbReference>
<sequence length="179" mass="20934">MNPPINFLPWRQQRRAAFLRFWLLMFVAPLLLAVGITLMQRLSYNAEAHVDAILLEAEQQLARSLQVTKPRLLERQQLREQHLRRQHQRQFTRDWQPALEALATLLPEHAWLTTISWQQGTLEIKGLTTSITALNALETSLRQDASFHLNQRGATQQDAQGRWQFEYQLTRTVSDERAL</sequence>
<name>A0ABR8TG23_9ESCH</name>
<feature type="transmembrane region" description="Helical" evidence="1">
    <location>
        <begin position="21"/>
        <end position="39"/>
    </location>
</feature>
<accession>A0ABR8TG23</accession>
<proteinExistence type="predicted"/>
<evidence type="ECO:0000313" key="3">
    <source>
        <dbReference type="Proteomes" id="UP000605603"/>
    </source>
</evidence>
<keyword evidence="1" id="KW-0812">Transmembrane</keyword>
<reference evidence="2 3" key="1">
    <citation type="submission" date="2020-08" db="EMBL/GenBank/DDBJ databases">
        <title>A Genomic Blueprint of the Chicken Gut Microbiome.</title>
        <authorList>
            <person name="Gilroy R."/>
            <person name="Ravi A."/>
            <person name="Getino M."/>
            <person name="Pursley I."/>
            <person name="Horton D.L."/>
            <person name="Alikhan N.-F."/>
            <person name="Baker D."/>
            <person name="Gharbi K."/>
            <person name="Hall N."/>
            <person name="Watson M."/>
            <person name="Adriaenssens E.M."/>
            <person name="Foster-Nyarko E."/>
            <person name="Jarju S."/>
            <person name="Secka A."/>
            <person name="Antonio M."/>
            <person name="Oren A."/>
            <person name="Chaudhuri R."/>
            <person name="La Ragione R.M."/>
            <person name="Hildebrand F."/>
            <person name="Pallen M.J."/>
        </authorList>
    </citation>
    <scope>NUCLEOTIDE SEQUENCE [LARGE SCALE GENOMIC DNA]</scope>
    <source>
        <strain evidence="2 3">Sa2BVA5</strain>
    </source>
</reference>
<keyword evidence="3" id="KW-1185">Reference proteome</keyword>
<dbReference type="Pfam" id="PF05137">
    <property type="entry name" value="PilN"/>
    <property type="match status" value="1"/>
</dbReference>
<gene>
    <name evidence="2" type="ORF">H9644_14595</name>
</gene>